<dbReference type="AlphaFoldDB" id="A0A2T6K4Q3"/>
<proteinExistence type="predicted"/>
<gene>
    <name evidence="1" type="ORF">C8N45_1288</name>
</gene>
<reference evidence="1 2" key="1">
    <citation type="submission" date="2018-04" db="EMBL/GenBank/DDBJ databases">
        <title>Genomic Encyclopedia of Archaeal and Bacterial Type Strains, Phase II (KMG-II): from individual species to whole genera.</title>
        <authorList>
            <person name="Goeker M."/>
        </authorList>
    </citation>
    <scope>NUCLEOTIDE SEQUENCE [LARGE SCALE GENOMIC DNA]</scope>
    <source>
        <strain evidence="1 2">DSM 29955</strain>
    </source>
</reference>
<dbReference type="EMBL" id="QBUD01000028">
    <property type="protein sequence ID" value="PUB09591.1"/>
    <property type="molecule type" value="Genomic_DNA"/>
</dbReference>
<protein>
    <submittedName>
        <fullName evidence="1">Uncharacterized protein</fullName>
    </submittedName>
</protein>
<organism evidence="1 2">
    <name type="scientific">Yoonia sediminilitoris</name>
    <dbReference type="NCBI Taxonomy" id="1286148"/>
    <lineage>
        <taxon>Bacteria</taxon>
        <taxon>Pseudomonadati</taxon>
        <taxon>Pseudomonadota</taxon>
        <taxon>Alphaproteobacteria</taxon>
        <taxon>Rhodobacterales</taxon>
        <taxon>Paracoccaceae</taxon>
        <taxon>Yoonia</taxon>
    </lineage>
</organism>
<evidence type="ECO:0000313" key="1">
    <source>
        <dbReference type="EMBL" id="PUB09591.1"/>
    </source>
</evidence>
<accession>A0A2T6K4Q3</accession>
<dbReference type="Proteomes" id="UP000244523">
    <property type="component" value="Unassembled WGS sequence"/>
</dbReference>
<name>A0A2T6K4Q3_9RHOB</name>
<keyword evidence="2" id="KW-1185">Reference proteome</keyword>
<comment type="caution">
    <text evidence="1">The sequence shown here is derived from an EMBL/GenBank/DDBJ whole genome shotgun (WGS) entry which is preliminary data.</text>
</comment>
<sequence>MLERRMRILKTARLLGLINPGQNIMILSQATFDNPGEVHRRKCPYCGLGTAGDFSVVVQ</sequence>
<evidence type="ECO:0000313" key="2">
    <source>
        <dbReference type="Proteomes" id="UP000244523"/>
    </source>
</evidence>